<evidence type="ECO:0000259" key="1">
    <source>
        <dbReference type="PROSITE" id="PS50994"/>
    </source>
</evidence>
<dbReference type="EMBL" id="JAAQOM010000016">
    <property type="protein sequence ID" value="NIA56724.1"/>
    <property type="molecule type" value="Genomic_DNA"/>
</dbReference>
<dbReference type="Gene3D" id="3.30.420.10">
    <property type="entry name" value="Ribonuclease H-like superfamily/Ribonuclease H"/>
    <property type="match status" value="1"/>
</dbReference>
<gene>
    <name evidence="2" type="ORF">HAV22_24175</name>
</gene>
<proteinExistence type="predicted"/>
<dbReference type="InterPro" id="IPR012337">
    <property type="entry name" value="RNaseH-like_sf"/>
</dbReference>
<dbReference type="InterPro" id="IPR001584">
    <property type="entry name" value="Integrase_cat-core"/>
</dbReference>
<sequence length="635" mass="72998">MSNRLPQAFFAAEPGQVVRSANRVYRITHLVSIDSVFAVDIQTNESTRLRIDSLEPVDEEAQATDQTSGMDRDLLLYSEKDWQEAQRRFQAIKLLLDNPLRTRADAEQIAQQYDVHTATLYKWLKAYQEAGHVSALVPTKRGRRAGTKMLQGEQEKLIATVIDDEFLTRQRMKPQDVIDEVMRRARLAKIEAPHPNTIRKRIKMLPAAETLRRRGHRELARNKYDPIRGEFPGADFPLAVVQIDHTPADIILVDDVHRQPIGRPWLTFAIDVYSRMIVGIHITFEKPSSTSVAMCISQAICPKREYLAELGVSGEWPVWGTMNVIHCDNAKEFRGIVLERACKEYAIDLQWRPPLRPHYGGHIERYMGTMANQIRKWPGTTFSNTTQRKGYDSEAESALTLREFEYLVVEFVVNVYHQRNHSELGMPPRKKWELGILGDATKPGVGIPPVPGDPARLQLDFMPFYERSVQQYGIQIECINYYDPVLDPYINSTDPDNPKMRRSFLIRRNPRDISKVYFFDPIAKSYYPIPYRDMGHPAMSAWELKEVQRKLKEEGRSNIDEHAIFDALGRMRSVVEQSVHKTKAARRQATRTPPKAMVKEKPLTDTDFVVRPVPVIEDDPFAQPIQPFDDVAVSR</sequence>
<dbReference type="SUPFAM" id="SSF53098">
    <property type="entry name" value="Ribonuclease H-like"/>
    <property type="match status" value="1"/>
</dbReference>
<dbReference type="PROSITE" id="PS50994">
    <property type="entry name" value="INTEGRASE"/>
    <property type="match status" value="1"/>
</dbReference>
<organism evidence="2 3">
    <name type="scientific">Telluria antibiotica</name>
    <dbReference type="NCBI Taxonomy" id="2717319"/>
    <lineage>
        <taxon>Bacteria</taxon>
        <taxon>Pseudomonadati</taxon>
        <taxon>Pseudomonadota</taxon>
        <taxon>Betaproteobacteria</taxon>
        <taxon>Burkholderiales</taxon>
        <taxon>Oxalobacteraceae</taxon>
        <taxon>Telluria group</taxon>
        <taxon>Telluria</taxon>
    </lineage>
</organism>
<keyword evidence="3" id="KW-1185">Reference proteome</keyword>
<protein>
    <submittedName>
        <fullName evidence="2">DDE-type integrase/transposase/recombinase</fullName>
    </submittedName>
</protein>
<dbReference type="Pfam" id="PF13384">
    <property type="entry name" value="HTH_23"/>
    <property type="match status" value="1"/>
</dbReference>
<evidence type="ECO:0000313" key="3">
    <source>
        <dbReference type="Proteomes" id="UP000716322"/>
    </source>
</evidence>
<feature type="domain" description="Integrase catalytic" evidence="1">
    <location>
        <begin position="228"/>
        <end position="436"/>
    </location>
</feature>
<dbReference type="PANTHER" id="PTHR35004">
    <property type="entry name" value="TRANSPOSASE RV3428C-RELATED"/>
    <property type="match status" value="1"/>
</dbReference>
<name>A0ABX0PJX8_9BURK</name>
<dbReference type="SUPFAM" id="SSF46689">
    <property type="entry name" value="Homeodomain-like"/>
    <property type="match status" value="1"/>
</dbReference>
<dbReference type="InterPro" id="IPR009057">
    <property type="entry name" value="Homeodomain-like_sf"/>
</dbReference>
<dbReference type="RefSeq" id="WP_166862593.1">
    <property type="nucleotide sequence ID" value="NZ_JAAQOM010000016.1"/>
</dbReference>
<evidence type="ECO:0000313" key="2">
    <source>
        <dbReference type="EMBL" id="NIA56724.1"/>
    </source>
</evidence>
<reference evidence="2 3" key="1">
    <citation type="submission" date="2020-03" db="EMBL/GenBank/DDBJ databases">
        <title>Genome sequence of strain Massilia sp. TW-1.</title>
        <authorList>
            <person name="Chaudhary D.K."/>
        </authorList>
    </citation>
    <scope>NUCLEOTIDE SEQUENCE [LARGE SCALE GENOMIC DNA]</scope>
    <source>
        <strain evidence="2 3">TW-1</strain>
    </source>
</reference>
<dbReference type="Pfam" id="PF09299">
    <property type="entry name" value="Mu-transpos_C"/>
    <property type="match status" value="1"/>
</dbReference>
<accession>A0ABX0PJX8</accession>
<dbReference type="InterPro" id="IPR015378">
    <property type="entry name" value="Transposase-like_Mu_C"/>
</dbReference>
<comment type="caution">
    <text evidence="2">The sequence shown here is derived from an EMBL/GenBank/DDBJ whole genome shotgun (WGS) entry which is preliminary data.</text>
</comment>
<dbReference type="Proteomes" id="UP000716322">
    <property type="component" value="Unassembled WGS sequence"/>
</dbReference>
<dbReference type="InterPro" id="IPR036397">
    <property type="entry name" value="RNaseH_sf"/>
</dbReference>
<dbReference type="PANTHER" id="PTHR35004:SF6">
    <property type="entry name" value="TRANSPOSASE"/>
    <property type="match status" value="1"/>
</dbReference>